<dbReference type="AlphaFoldDB" id="A0A1W1HIP5"/>
<dbReference type="EMBL" id="FWEV01000306">
    <property type="protein sequence ID" value="SLM32303.1"/>
    <property type="molecule type" value="Genomic_DNA"/>
</dbReference>
<evidence type="ECO:0000313" key="3">
    <source>
        <dbReference type="Proteomes" id="UP000191931"/>
    </source>
</evidence>
<dbReference type="RefSeq" id="WP_080801822.1">
    <property type="nucleotide sequence ID" value="NZ_LT828542.1"/>
</dbReference>
<keyword evidence="3" id="KW-1185">Reference proteome</keyword>
<evidence type="ECO:0008006" key="4">
    <source>
        <dbReference type="Google" id="ProtNLM"/>
    </source>
</evidence>
<accession>A0A1W1HIP5</accession>
<feature type="signal peptide" evidence="1">
    <location>
        <begin position="1"/>
        <end position="24"/>
    </location>
</feature>
<dbReference type="OrthoDB" id="5456013at2"/>
<reference evidence="2 3" key="1">
    <citation type="submission" date="2017-03" db="EMBL/GenBank/DDBJ databases">
        <authorList>
            <person name="Afonso C.L."/>
            <person name="Miller P.J."/>
            <person name="Scott M.A."/>
            <person name="Spackman E."/>
            <person name="Goraichik I."/>
            <person name="Dimitrov K.M."/>
            <person name="Suarez D.L."/>
            <person name="Swayne D.E."/>
        </authorList>
    </citation>
    <scope>NUCLEOTIDE SEQUENCE [LARGE SCALE GENOMIC DNA]</scope>
    <source>
        <strain evidence="2">PRJEB14757</strain>
    </source>
</reference>
<feature type="chain" id="PRO_5012099591" description="Secreted protein" evidence="1">
    <location>
        <begin position="25"/>
        <end position="219"/>
    </location>
</feature>
<evidence type="ECO:0000313" key="2">
    <source>
        <dbReference type="EMBL" id="SLM32303.1"/>
    </source>
</evidence>
<protein>
    <recommendedName>
        <fullName evidence="4">Secreted protein</fullName>
    </recommendedName>
</protein>
<keyword evidence="1" id="KW-0732">Signal</keyword>
<evidence type="ECO:0000256" key="1">
    <source>
        <dbReference type="SAM" id="SignalP"/>
    </source>
</evidence>
<organism evidence="2 3">
    <name type="scientific">Desulfamplus magnetovallimortis</name>
    <dbReference type="NCBI Taxonomy" id="1246637"/>
    <lineage>
        <taxon>Bacteria</taxon>
        <taxon>Pseudomonadati</taxon>
        <taxon>Thermodesulfobacteriota</taxon>
        <taxon>Desulfobacteria</taxon>
        <taxon>Desulfobacterales</taxon>
        <taxon>Desulfobacteraceae</taxon>
        <taxon>Desulfamplus</taxon>
    </lineage>
</organism>
<dbReference type="STRING" id="1246637.MTBBW1_620046"/>
<proteinExistence type="predicted"/>
<dbReference type="Proteomes" id="UP000191931">
    <property type="component" value="Unassembled WGS sequence"/>
</dbReference>
<sequence>MGKNHYWAITILALMFALSPHVLAGDGVKGKVIAPKHLGGFTLGESIDSFKERIKSDSRMCIRYHDYLQEVEVYMCPVFKSGLISIANCQEMDKIVRIKLKFQDDSRKFYDTVLKYYKNKFGEPDEWKGDAFGVVLAWKWSFVNDKGENISLIFQHNNQDEDLKMGNVVKLANTTLIENEEKCYNKSKDSNKKKMQKQIKRMENMNLDSPELQEYIIPR</sequence>
<name>A0A1W1HIP5_9BACT</name>
<gene>
    <name evidence="2" type="ORF">MTBBW1_620046</name>
</gene>